<sequence length="91" mass="10391">MVFYKRRSHKNIFESSGMPIRGSPEQRPARRYGVFYTSGGRKPNTYCDPPFINVTLSQGAHLRPVPLPHDDICRGPLLLHHVTFSHGLYNV</sequence>
<keyword evidence="2" id="KW-1185">Reference proteome</keyword>
<evidence type="ECO:0000313" key="2">
    <source>
        <dbReference type="Proteomes" id="UP001054945"/>
    </source>
</evidence>
<name>A0AAV4XN40_CAEEX</name>
<gene>
    <name evidence="1" type="ORF">CEXT_538121</name>
</gene>
<proteinExistence type="predicted"/>
<accession>A0AAV4XN40</accession>
<protein>
    <submittedName>
        <fullName evidence="1">Uncharacterized protein</fullName>
    </submittedName>
</protein>
<dbReference type="AlphaFoldDB" id="A0AAV4XN40"/>
<reference evidence="1 2" key="1">
    <citation type="submission" date="2021-06" db="EMBL/GenBank/DDBJ databases">
        <title>Caerostris extrusa draft genome.</title>
        <authorList>
            <person name="Kono N."/>
            <person name="Arakawa K."/>
        </authorList>
    </citation>
    <scope>NUCLEOTIDE SEQUENCE [LARGE SCALE GENOMIC DNA]</scope>
</reference>
<dbReference type="EMBL" id="BPLR01000485">
    <property type="protein sequence ID" value="GIY95178.1"/>
    <property type="molecule type" value="Genomic_DNA"/>
</dbReference>
<evidence type="ECO:0000313" key="1">
    <source>
        <dbReference type="EMBL" id="GIY95178.1"/>
    </source>
</evidence>
<comment type="caution">
    <text evidence="1">The sequence shown here is derived from an EMBL/GenBank/DDBJ whole genome shotgun (WGS) entry which is preliminary data.</text>
</comment>
<organism evidence="1 2">
    <name type="scientific">Caerostris extrusa</name>
    <name type="common">Bark spider</name>
    <name type="synonym">Caerostris bankana</name>
    <dbReference type="NCBI Taxonomy" id="172846"/>
    <lineage>
        <taxon>Eukaryota</taxon>
        <taxon>Metazoa</taxon>
        <taxon>Ecdysozoa</taxon>
        <taxon>Arthropoda</taxon>
        <taxon>Chelicerata</taxon>
        <taxon>Arachnida</taxon>
        <taxon>Araneae</taxon>
        <taxon>Araneomorphae</taxon>
        <taxon>Entelegynae</taxon>
        <taxon>Araneoidea</taxon>
        <taxon>Araneidae</taxon>
        <taxon>Caerostris</taxon>
    </lineage>
</organism>
<dbReference type="Proteomes" id="UP001054945">
    <property type="component" value="Unassembled WGS sequence"/>
</dbReference>